<dbReference type="PANTHER" id="PTHR16088">
    <property type="entry name" value="YY1 ASSOCIATED PROTEIN-RELATED"/>
    <property type="match status" value="1"/>
</dbReference>
<keyword evidence="2" id="KW-0804">Transcription</keyword>
<dbReference type="PANTHER" id="PTHR16088:SF3">
    <property type="entry name" value="GON-4-LIKE PROTEIN"/>
    <property type="match status" value="1"/>
</dbReference>
<evidence type="ECO:0000256" key="3">
    <source>
        <dbReference type="ARBA" id="ARBA00023242"/>
    </source>
</evidence>
<reference evidence="4" key="2">
    <citation type="submission" date="2020-05" db="UniProtKB">
        <authorList>
            <consortium name="EnsemblMetazoa"/>
        </authorList>
    </citation>
    <scope>IDENTIFICATION</scope>
    <source>
        <strain evidence="4">IAEA</strain>
    </source>
</reference>
<dbReference type="VEuPathDB" id="VectorBase:GPAI008943"/>
<dbReference type="GO" id="GO:0006355">
    <property type="term" value="P:regulation of DNA-templated transcription"/>
    <property type="evidence" value="ECO:0007669"/>
    <property type="project" value="TreeGrafter"/>
</dbReference>
<name>A0A1A9ZAR2_GLOPL</name>
<evidence type="ECO:0000256" key="2">
    <source>
        <dbReference type="ARBA" id="ARBA00023163"/>
    </source>
</evidence>
<protein>
    <submittedName>
        <fullName evidence="4">Uncharacterized protein</fullName>
    </submittedName>
</protein>
<dbReference type="EnsemblMetazoa" id="GPAI008943-RA">
    <property type="protein sequence ID" value="GPAI008943-PA"/>
    <property type="gene ID" value="GPAI008943"/>
</dbReference>
<accession>A0A1A9ZAR2</accession>
<keyword evidence="3" id="KW-0539">Nucleus</keyword>
<organism evidence="4 5">
    <name type="scientific">Glossina pallidipes</name>
    <name type="common">Tsetse fly</name>
    <dbReference type="NCBI Taxonomy" id="7398"/>
    <lineage>
        <taxon>Eukaryota</taxon>
        <taxon>Metazoa</taxon>
        <taxon>Ecdysozoa</taxon>
        <taxon>Arthropoda</taxon>
        <taxon>Hexapoda</taxon>
        <taxon>Insecta</taxon>
        <taxon>Pterygota</taxon>
        <taxon>Neoptera</taxon>
        <taxon>Endopterygota</taxon>
        <taxon>Diptera</taxon>
        <taxon>Brachycera</taxon>
        <taxon>Muscomorpha</taxon>
        <taxon>Hippoboscoidea</taxon>
        <taxon>Glossinidae</taxon>
        <taxon>Glossina</taxon>
    </lineage>
</organism>
<evidence type="ECO:0000313" key="4">
    <source>
        <dbReference type="EnsemblMetazoa" id="GPAI008943-PA"/>
    </source>
</evidence>
<dbReference type="GO" id="GO:0005634">
    <property type="term" value="C:nucleus"/>
    <property type="evidence" value="ECO:0007669"/>
    <property type="project" value="TreeGrafter"/>
</dbReference>
<sequence length="303" mass="34860">MPQNLLEELKEKSIDNNNYKALNLDSALDLVEKWKEEVNDNNNEANRDMMNKNAPQIPRFPQRVMDAIVNSKVFIPQYLPRIPLTPRQRTYEAFAPAESQLIAMGLEKHMKRINETNEKVYHKTTPLRLACKRLCRDIVWGKNYRRVREHIMNLKKANYYNPIKYYFDHDCAPSVELMPIIGFEDNKVLPPKERLQELPLVWKTYVQKPTRLRGIKRNSEPCFRNTFPAVCWGLMPIPSSVITELVAADTLNSTAANFKTAVKGAACGTLNTLKGSLGSDVKVILKVTLLDILFNCAYSLYEI</sequence>
<keyword evidence="5" id="KW-1185">Reference proteome</keyword>
<dbReference type="Proteomes" id="UP000092445">
    <property type="component" value="Unassembled WGS sequence"/>
</dbReference>
<dbReference type="AlphaFoldDB" id="A0A1A9ZAR2"/>
<evidence type="ECO:0000256" key="1">
    <source>
        <dbReference type="ARBA" id="ARBA00023015"/>
    </source>
</evidence>
<dbReference type="GO" id="GO:0003712">
    <property type="term" value="F:transcription coregulator activity"/>
    <property type="evidence" value="ECO:0007669"/>
    <property type="project" value="TreeGrafter"/>
</dbReference>
<dbReference type="InterPro" id="IPR052435">
    <property type="entry name" value="YY1-Transcr_Regul"/>
</dbReference>
<reference evidence="5" key="1">
    <citation type="submission" date="2014-03" db="EMBL/GenBank/DDBJ databases">
        <authorList>
            <person name="Aksoy S."/>
            <person name="Warren W."/>
            <person name="Wilson R.K."/>
        </authorList>
    </citation>
    <scope>NUCLEOTIDE SEQUENCE [LARGE SCALE GENOMIC DNA]</scope>
    <source>
        <strain evidence="5">IAEA</strain>
    </source>
</reference>
<keyword evidence="1" id="KW-0805">Transcription regulation</keyword>
<evidence type="ECO:0000313" key="5">
    <source>
        <dbReference type="Proteomes" id="UP000092445"/>
    </source>
</evidence>
<proteinExistence type="predicted"/>